<evidence type="ECO:0000256" key="8">
    <source>
        <dbReference type="RuleBase" id="RU004453"/>
    </source>
</evidence>
<dbReference type="Gene3D" id="3.10.50.10">
    <property type="match status" value="1"/>
</dbReference>
<dbReference type="SUPFAM" id="SSF54556">
    <property type="entry name" value="Chitinase insertion domain"/>
    <property type="match status" value="1"/>
</dbReference>
<gene>
    <name evidence="11" type="ORF">DL89DRAFT_127959</name>
</gene>
<evidence type="ECO:0000256" key="1">
    <source>
        <dbReference type="ARBA" id="ARBA00000822"/>
    </source>
</evidence>
<feature type="domain" description="GH18" evidence="10">
    <location>
        <begin position="24"/>
        <end position="398"/>
    </location>
</feature>
<keyword evidence="2 7" id="KW-0378">Hydrolase</keyword>
<feature type="compositionally biased region" description="Low complexity" evidence="9">
    <location>
        <begin position="398"/>
        <end position="449"/>
    </location>
</feature>
<dbReference type="RefSeq" id="XP_040745046.1">
    <property type="nucleotide sequence ID" value="XM_040883287.1"/>
</dbReference>
<evidence type="ECO:0000259" key="10">
    <source>
        <dbReference type="PROSITE" id="PS51910"/>
    </source>
</evidence>
<evidence type="ECO:0000256" key="9">
    <source>
        <dbReference type="SAM" id="MobiDB-lite"/>
    </source>
</evidence>
<dbReference type="PROSITE" id="PS51910">
    <property type="entry name" value="GH18_2"/>
    <property type="match status" value="1"/>
</dbReference>
<comment type="similarity">
    <text evidence="8">Belongs to the glycosyl hydrolase 18 family.</text>
</comment>
<comment type="caution">
    <text evidence="11">The sequence shown here is derived from an EMBL/GenBank/DDBJ whole genome shotgun (WGS) entry which is preliminary data.</text>
</comment>
<evidence type="ECO:0000313" key="11">
    <source>
        <dbReference type="EMBL" id="ORX71531.1"/>
    </source>
</evidence>
<evidence type="ECO:0000256" key="5">
    <source>
        <dbReference type="ARBA" id="ARBA00023295"/>
    </source>
</evidence>
<dbReference type="OrthoDB" id="76388at2759"/>
<name>A0A1Y1WDD0_9FUNG</name>
<feature type="region of interest" description="Disordered" evidence="9">
    <location>
        <begin position="398"/>
        <end position="452"/>
    </location>
</feature>
<dbReference type="InterPro" id="IPR029070">
    <property type="entry name" value="Chitinase_insertion_sf"/>
</dbReference>
<dbReference type="InterPro" id="IPR001579">
    <property type="entry name" value="Glyco_hydro_18_chit_AS"/>
</dbReference>
<keyword evidence="5 7" id="KW-0326">Glycosidase</keyword>
<dbReference type="InterPro" id="IPR011583">
    <property type="entry name" value="Chitinase_II/V-like_cat"/>
</dbReference>
<dbReference type="InterPro" id="IPR017853">
    <property type="entry name" value="GH"/>
</dbReference>
<dbReference type="GeneID" id="63799935"/>
<comment type="catalytic activity">
    <reaction evidence="1">
        <text>Random endo-hydrolysis of N-acetyl-beta-D-glucosaminide (1-&gt;4)-beta-linkages in chitin and chitodextrins.</text>
        <dbReference type="EC" id="3.2.1.14"/>
    </reaction>
</comment>
<protein>
    <recommendedName>
        <fullName evidence="10">GH18 domain-containing protein</fullName>
    </recommendedName>
</protein>
<evidence type="ECO:0000256" key="3">
    <source>
        <dbReference type="ARBA" id="ARBA00023024"/>
    </source>
</evidence>
<evidence type="ECO:0000256" key="2">
    <source>
        <dbReference type="ARBA" id="ARBA00022801"/>
    </source>
</evidence>
<accession>A0A1Y1WDD0</accession>
<keyword evidence="3" id="KW-0146">Chitin degradation</keyword>
<evidence type="ECO:0000256" key="6">
    <source>
        <dbReference type="ARBA" id="ARBA00023326"/>
    </source>
</evidence>
<dbReference type="AlphaFoldDB" id="A0A1Y1WDD0"/>
<dbReference type="InterPro" id="IPR005089">
    <property type="entry name" value="CBM19"/>
</dbReference>
<dbReference type="InterPro" id="IPR050314">
    <property type="entry name" value="Glycosyl_Hydrlase_18"/>
</dbReference>
<dbReference type="PROSITE" id="PS01095">
    <property type="entry name" value="GH18_1"/>
    <property type="match status" value="1"/>
</dbReference>
<dbReference type="EMBL" id="MCFD01000004">
    <property type="protein sequence ID" value="ORX71531.1"/>
    <property type="molecule type" value="Genomic_DNA"/>
</dbReference>
<dbReference type="STRING" id="61395.A0A1Y1WDD0"/>
<dbReference type="PANTHER" id="PTHR11177">
    <property type="entry name" value="CHITINASE"/>
    <property type="match status" value="1"/>
</dbReference>
<dbReference type="Proteomes" id="UP000193922">
    <property type="component" value="Unassembled WGS sequence"/>
</dbReference>
<dbReference type="PANTHER" id="PTHR11177:SF392">
    <property type="entry name" value="HAP41P"/>
    <property type="match status" value="1"/>
</dbReference>
<dbReference type="SMART" id="SM00636">
    <property type="entry name" value="Glyco_18"/>
    <property type="match status" value="1"/>
</dbReference>
<dbReference type="GO" id="GO:0000272">
    <property type="term" value="P:polysaccharide catabolic process"/>
    <property type="evidence" value="ECO:0007669"/>
    <property type="project" value="UniProtKB-KW"/>
</dbReference>
<dbReference type="GO" id="GO:0005576">
    <property type="term" value="C:extracellular region"/>
    <property type="evidence" value="ECO:0007669"/>
    <property type="project" value="TreeGrafter"/>
</dbReference>
<evidence type="ECO:0000313" key="12">
    <source>
        <dbReference type="Proteomes" id="UP000193922"/>
    </source>
</evidence>
<dbReference type="GO" id="GO:0006032">
    <property type="term" value="P:chitin catabolic process"/>
    <property type="evidence" value="ECO:0007669"/>
    <property type="project" value="UniProtKB-KW"/>
</dbReference>
<evidence type="ECO:0000256" key="4">
    <source>
        <dbReference type="ARBA" id="ARBA00023277"/>
    </source>
</evidence>
<dbReference type="InterPro" id="IPR001223">
    <property type="entry name" value="Glyco_hydro18_cat"/>
</dbReference>
<evidence type="ECO:0000256" key="7">
    <source>
        <dbReference type="RuleBase" id="RU000489"/>
    </source>
</evidence>
<organism evidence="11 12">
    <name type="scientific">Linderina pennispora</name>
    <dbReference type="NCBI Taxonomy" id="61395"/>
    <lineage>
        <taxon>Eukaryota</taxon>
        <taxon>Fungi</taxon>
        <taxon>Fungi incertae sedis</taxon>
        <taxon>Zoopagomycota</taxon>
        <taxon>Kickxellomycotina</taxon>
        <taxon>Kickxellomycetes</taxon>
        <taxon>Kickxellales</taxon>
        <taxon>Kickxellaceae</taxon>
        <taxon>Linderina</taxon>
    </lineage>
</organism>
<proteinExistence type="inferred from homology"/>
<dbReference type="Pfam" id="PF03427">
    <property type="entry name" value="CBM_19"/>
    <property type="match status" value="1"/>
</dbReference>
<keyword evidence="4" id="KW-0119">Carbohydrate metabolism</keyword>
<dbReference type="SUPFAM" id="SSF51445">
    <property type="entry name" value="(Trans)glycosidases"/>
    <property type="match status" value="1"/>
</dbReference>
<dbReference type="GO" id="GO:0008843">
    <property type="term" value="F:endochitinase activity"/>
    <property type="evidence" value="ECO:0007669"/>
    <property type="project" value="UniProtKB-EC"/>
</dbReference>
<dbReference type="GO" id="GO:0008061">
    <property type="term" value="F:chitin binding"/>
    <property type="evidence" value="ECO:0007669"/>
    <property type="project" value="InterPro"/>
</dbReference>
<dbReference type="Gene3D" id="3.20.20.80">
    <property type="entry name" value="Glycosidases"/>
    <property type="match status" value="1"/>
</dbReference>
<keyword evidence="12" id="KW-1185">Reference proteome</keyword>
<sequence length="507" mass="53920">MQFKTLITAAGLALSMTVGVLGRANVVGYYPNWVTMPSLTLSKYTHINFAFAIPKADGSLKYDNQSDMPGLVTNFHNAGVKALISIGGWTGSNLFSTILKNTTTRTAFLTNIINYVKKYNLDGVDIDWEYPGREGDTCNVYDPNNDTNNFLSFLQDLRAKLDSTFGTRAKLITMAVRVEPFDGPNGPISDVSAFAKVTDYINLMQYDINGNWDSTTGPNAPLQYAPGKGEQFSFATAIAAWTSAGWPASQMNAGMPFYGHSTTALSNMLNNPSNMYVQISTTVPKGDQEDEPWADTCAGGPAVYSGDWQYKHLRDQGLLSNPTTAVAPWVRTWDNTTSTPWLFNPSTSIFISYDDPQSLKAKVDYAAAKGLAGTMLWSMEMDYNNELLDVLNSFPSGGSTTTATTPGTSSTATQPGTTSATKSATTGVPPVTSSTSSAPATSSSTNTGGPVAGGPCSTGGAYQCADTTGKNPAYFICNSGAWLAQSCGSGTACFQSGSSIYCNWPSA</sequence>
<keyword evidence="6" id="KW-0624">Polysaccharide degradation</keyword>
<dbReference type="Pfam" id="PF00704">
    <property type="entry name" value="Glyco_hydro_18"/>
    <property type="match status" value="1"/>
</dbReference>
<reference evidence="11 12" key="1">
    <citation type="submission" date="2016-07" db="EMBL/GenBank/DDBJ databases">
        <title>Pervasive Adenine N6-methylation of Active Genes in Fungi.</title>
        <authorList>
            <consortium name="DOE Joint Genome Institute"/>
            <person name="Mondo S.J."/>
            <person name="Dannebaum R.O."/>
            <person name="Kuo R.C."/>
            <person name="Labutti K."/>
            <person name="Haridas S."/>
            <person name="Kuo A."/>
            <person name="Salamov A."/>
            <person name="Ahrendt S.R."/>
            <person name="Lipzen A."/>
            <person name="Sullivan W."/>
            <person name="Andreopoulos W.B."/>
            <person name="Clum A."/>
            <person name="Lindquist E."/>
            <person name="Daum C."/>
            <person name="Ramamoorthy G.K."/>
            <person name="Gryganskyi A."/>
            <person name="Culley D."/>
            <person name="Magnuson J.K."/>
            <person name="James T.Y."/>
            <person name="O'Malley M.A."/>
            <person name="Stajich J.E."/>
            <person name="Spatafora J.W."/>
            <person name="Visel A."/>
            <person name="Grigoriev I.V."/>
        </authorList>
    </citation>
    <scope>NUCLEOTIDE SEQUENCE [LARGE SCALE GENOMIC DNA]</scope>
    <source>
        <strain evidence="11 12">ATCC 12442</strain>
    </source>
</reference>